<feature type="signal peptide" evidence="1">
    <location>
        <begin position="1"/>
        <end position="15"/>
    </location>
</feature>
<dbReference type="AlphaFoldDB" id="E4WRY5"/>
<evidence type="ECO:0000313" key="2">
    <source>
        <dbReference type="EMBL" id="CBY20517.1"/>
    </source>
</evidence>
<proteinExistence type="predicted"/>
<dbReference type="InParanoid" id="E4WRY5"/>
<protein>
    <submittedName>
        <fullName evidence="2">Uncharacterized protein</fullName>
    </submittedName>
</protein>
<keyword evidence="1" id="KW-0732">Signal</keyword>
<evidence type="ECO:0000313" key="3">
    <source>
        <dbReference type="Proteomes" id="UP000001307"/>
    </source>
</evidence>
<name>E4WRY5_OIKDI</name>
<gene>
    <name evidence="2" type="ORF">GSOID_T00000515001</name>
</gene>
<reference evidence="2 3" key="1">
    <citation type="journal article" date="2010" name="Science">
        <title>Plasticity of animal genome architecture unmasked by rapid evolution of a pelagic tunicate.</title>
        <authorList>
            <person name="Denoeud F."/>
            <person name="Henriet S."/>
            <person name="Mungpakdee S."/>
            <person name="Aury J.M."/>
            <person name="Da Silva C."/>
            <person name="Brinkmann H."/>
            <person name="Mikhaleva J."/>
            <person name="Olsen L.C."/>
            <person name="Jubin C."/>
            <person name="Canestro C."/>
            <person name="Bouquet J.M."/>
            <person name="Danks G."/>
            <person name="Poulain J."/>
            <person name="Campsteijn C."/>
            <person name="Adamski M."/>
            <person name="Cross I."/>
            <person name="Yadetie F."/>
            <person name="Muffato M."/>
            <person name="Louis A."/>
            <person name="Butcher S."/>
            <person name="Tsagkogeorga G."/>
            <person name="Konrad A."/>
            <person name="Singh S."/>
            <person name="Jensen M.F."/>
            <person name="Cong E.H."/>
            <person name="Eikeseth-Otteraa H."/>
            <person name="Noel B."/>
            <person name="Anthouard V."/>
            <person name="Porcel B.M."/>
            <person name="Kachouri-Lafond R."/>
            <person name="Nishino A."/>
            <person name="Ugolini M."/>
            <person name="Chourrout P."/>
            <person name="Nishida H."/>
            <person name="Aasland R."/>
            <person name="Huzurbazar S."/>
            <person name="Westhof E."/>
            <person name="Delsuc F."/>
            <person name="Lehrach H."/>
            <person name="Reinhardt R."/>
            <person name="Weissenbach J."/>
            <person name="Roy S.W."/>
            <person name="Artiguenave F."/>
            <person name="Postlethwait J.H."/>
            <person name="Manak J.R."/>
            <person name="Thompson E.M."/>
            <person name="Jaillon O."/>
            <person name="Du Pasquier L."/>
            <person name="Boudinot P."/>
            <person name="Liberles D.A."/>
            <person name="Volff J.N."/>
            <person name="Philippe H."/>
            <person name="Lenhard B."/>
            <person name="Roest Crollius H."/>
            <person name="Wincker P."/>
            <person name="Chourrout D."/>
        </authorList>
    </citation>
    <scope>NUCLEOTIDE SEQUENCE [LARGE SCALE GENOMIC DNA]</scope>
</reference>
<evidence type="ECO:0000256" key="1">
    <source>
        <dbReference type="SAM" id="SignalP"/>
    </source>
</evidence>
<accession>E4WRY5</accession>
<dbReference type="Proteomes" id="UP000001307">
    <property type="component" value="Unassembled WGS sequence"/>
</dbReference>
<feature type="chain" id="PRO_5012429347" evidence="1">
    <location>
        <begin position="16"/>
        <end position="55"/>
    </location>
</feature>
<organism evidence="2 3">
    <name type="scientific">Oikopleura dioica</name>
    <name type="common">Tunicate</name>
    <dbReference type="NCBI Taxonomy" id="34765"/>
    <lineage>
        <taxon>Eukaryota</taxon>
        <taxon>Metazoa</taxon>
        <taxon>Chordata</taxon>
        <taxon>Tunicata</taxon>
        <taxon>Appendicularia</taxon>
        <taxon>Copelata</taxon>
        <taxon>Oikopleuridae</taxon>
        <taxon>Oikopleura</taxon>
    </lineage>
</organism>
<dbReference type="EMBL" id="FN653015">
    <property type="protein sequence ID" value="CBY20517.1"/>
    <property type="molecule type" value="Genomic_DNA"/>
</dbReference>
<sequence length="55" mass="6140">MKLSMLLASLAASFSIEDNAPAQRNLFKLTRRTPGLQEKLMGLQNMLGRDDGFGW</sequence>
<keyword evidence="3" id="KW-1185">Reference proteome</keyword>